<keyword evidence="4 8" id="KW-0274">FAD</keyword>
<keyword evidence="6 8" id="KW-0560">Oxidoreductase</keyword>
<reference evidence="10" key="1">
    <citation type="journal article" date="2017" name="Nature">
        <title>The genome of Chenopodium quinoa.</title>
        <authorList>
            <person name="Jarvis D.E."/>
            <person name="Ho Y.S."/>
            <person name="Lightfoot D.J."/>
            <person name="Schmoeckel S.M."/>
            <person name="Li B."/>
            <person name="Borm T.J.A."/>
            <person name="Ohyanagi H."/>
            <person name="Mineta K."/>
            <person name="Michell C.T."/>
            <person name="Saber N."/>
            <person name="Kharbatia N.M."/>
            <person name="Rupper R.R."/>
            <person name="Sharp A.R."/>
            <person name="Dally N."/>
            <person name="Boughton B.A."/>
            <person name="Woo Y.H."/>
            <person name="Gao G."/>
            <person name="Schijlen E.G.W.M."/>
            <person name="Guo X."/>
            <person name="Momin A.A."/>
            <person name="Negrao S."/>
            <person name="Al-Babili S."/>
            <person name="Gehring C."/>
            <person name="Roessner U."/>
            <person name="Jung C."/>
            <person name="Murphy K."/>
            <person name="Arold S.T."/>
            <person name="Gojobori T."/>
            <person name="van der Linden C.G."/>
            <person name="van Loo E.N."/>
            <person name="Jellen E.N."/>
            <person name="Maughan P.J."/>
            <person name="Tester M."/>
        </authorList>
    </citation>
    <scope>NUCLEOTIDE SEQUENCE [LARGE SCALE GENOMIC DNA]</scope>
    <source>
        <strain evidence="10">cv. PI 614886</strain>
    </source>
</reference>
<dbReference type="OMA" id="LYQHVVW"/>
<organism evidence="10 11">
    <name type="scientific">Chenopodium quinoa</name>
    <name type="common">Quinoa</name>
    <dbReference type="NCBI Taxonomy" id="63459"/>
    <lineage>
        <taxon>Eukaryota</taxon>
        <taxon>Viridiplantae</taxon>
        <taxon>Streptophyta</taxon>
        <taxon>Embryophyta</taxon>
        <taxon>Tracheophyta</taxon>
        <taxon>Spermatophyta</taxon>
        <taxon>Magnoliopsida</taxon>
        <taxon>eudicotyledons</taxon>
        <taxon>Gunneridae</taxon>
        <taxon>Pentapetalae</taxon>
        <taxon>Caryophyllales</taxon>
        <taxon>Chenopodiaceae</taxon>
        <taxon>Chenopodioideae</taxon>
        <taxon>Atripliceae</taxon>
        <taxon>Chenopodium</taxon>
    </lineage>
</organism>
<dbReference type="GO" id="GO:0050660">
    <property type="term" value="F:flavin adenine dinucleotide binding"/>
    <property type="evidence" value="ECO:0007669"/>
    <property type="project" value="InterPro"/>
</dbReference>
<dbReference type="SUPFAM" id="SSF51905">
    <property type="entry name" value="FAD/NAD(P)-binding domain"/>
    <property type="match status" value="2"/>
</dbReference>
<dbReference type="InterPro" id="IPR050346">
    <property type="entry name" value="FMO-like"/>
</dbReference>
<evidence type="ECO:0000256" key="6">
    <source>
        <dbReference type="ARBA" id="ARBA00023002"/>
    </source>
</evidence>
<dbReference type="GO" id="GO:0004499">
    <property type="term" value="F:N,N-dimethylaniline monooxygenase activity"/>
    <property type="evidence" value="ECO:0007669"/>
    <property type="project" value="InterPro"/>
</dbReference>
<evidence type="ECO:0000256" key="8">
    <source>
        <dbReference type="RuleBase" id="RU361177"/>
    </source>
</evidence>
<dbReference type="GO" id="GO:0050661">
    <property type="term" value="F:NADP binding"/>
    <property type="evidence" value="ECO:0007669"/>
    <property type="project" value="InterPro"/>
</dbReference>
<proteinExistence type="inferred from homology"/>
<evidence type="ECO:0000256" key="1">
    <source>
        <dbReference type="ARBA" id="ARBA00001974"/>
    </source>
</evidence>
<comment type="similarity">
    <text evidence="2 8">Belongs to the FMO family.</text>
</comment>
<sequence>MSVQSSVYYSLRTNLPRVLMGFSDFGFDVRVYGDPRVFPGHQEVLAFLNDFATRFGIVELIRFNSEVVRVEPVGGRVDKWVVEWRRVENGGVKLEEEVFDAVVVCNGHCTVPRVANISGIEKWPGKQIHSHNYRVPEQFKDQVVVIIGNGASAYDISRDISAVAKEVHLSSRSPNAKFVKLDHCCNIWQHSAIYIAKENGTIEFEDGSSVEANSILHCTGYKYEFPFLNINGIVSVDDNRVGPLYKHVFPPALAPWLSFVGLPQKSSNDLLHDQILIFDMMELQSRWIARVLSRKVDLPSKEQMMADVQKYYQQMTILRRPKHLTHFLHNFEEYLDWLATQAETLSLEWRKEIYKETVKCLENREDGYRDDPGFTTSDEAAELKSVITGELPSGWEKALPTYTPESPGDATVINIMQTLACAGAPFPSIKGSTSHQEQARNAPTSAVYLGADEDPPMLQPCDVIPSQLEVENNTNLIKDPKSRKKPRGRPKGSRHETLAERI</sequence>
<comment type="cofactor">
    <cofactor evidence="1 8">
        <name>FAD</name>
        <dbReference type="ChEBI" id="CHEBI:57692"/>
    </cofactor>
</comment>
<dbReference type="PRINTS" id="PR00370">
    <property type="entry name" value="FMOXYGENASE"/>
</dbReference>
<evidence type="ECO:0000256" key="3">
    <source>
        <dbReference type="ARBA" id="ARBA00022630"/>
    </source>
</evidence>
<accession>A0A803LI71</accession>
<protein>
    <recommendedName>
        <fullName evidence="8">Flavin-containing monooxygenase</fullName>
        <ecNumber evidence="8">1.-.-.-</ecNumber>
    </recommendedName>
</protein>
<evidence type="ECO:0000256" key="4">
    <source>
        <dbReference type="ARBA" id="ARBA00022827"/>
    </source>
</evidence>
<feature type="compositionally biased region" description="Basic and acidic residues" evidence="9">
    <location>
        <begin position="493"/>
        <end position="502"/>
    </location>
</feature>
<dbReference type="AlphaFoldDB" id="A0A803LI71"/>
<feature type="compositionally biased region" description="Basic residues" evidence="9">
    <location>
        <begin position="481"/>
        <end position="492"/>
    </location>
</feature>
<name>A0A803LI71_CHEQI</name>
<dbReference type="Gramene" id="AUR62013668-RA">
    <property type="protein sequence ID" value="AUR62013668-RA:cds"/>
    <property type="gene ID" value="AUR62013668"/>
</dbReference>
<evidence type="ECO:0000313" key="11">
    <source>
        <dbReference type="Proteomes" id="UP000596660"/>
    </source>
</evidence>
<dbReference type="Gene3D" id="3.50.50.60">
    <property type="entry name" value="FAD/NAD(P)-binding domain"/>
    <property type="match status" value="3"/>
</dbReference>
<keyword evidence="5" id="KW-0521">NADP</keyword>
<dbReference type="EC" id="1.-.-.-" evidence="8"/>
<dbReference type="PANTHER" id="PTHR23023">
    <property type="entry name" value="DIMETHYLANILINE MONOOXYGENASE"/>
    <property type="match status" value="1"/>
</dbReference>
<evidence type="ECO:0000256" key="2">
    <source>
        <dbReference type="ARBA" id="ARBA00009183"/>
    </source>
</evidence>
<dbReference type="InterPro" id="IPR020946">
    <property type="entry name" value="Flavin_mOase-like"/>
</dbReference>
<evidence type="ECO:0000256" key="9">
    <source>
        <dbReference type="SAM" id="MobiDB-lite"/>
    </source>
</evidence>
<feature type="region of interest" description="Disordered" evidence="9">
    <location>
        <begin position="469"/>
        <end position="502"/>
    </location>
</feature>
<evidence type="ECO:0000256" key="7">
    <source>
        <dbReference type="ARBA" id="ARBA00023033"/>
    </source>
</evidence>
<keyword evidence="7 8" id="KW-0503">Monooxygenase</keyword>
<dbReference type="InterPro" id="IPR036188">
    <property type="entry name" value="FAD/NAD-bd_sf"/>
</dbReference>
<evidence type="ECO:0000256" key="5">
    <source>
        <dbReference type="ARBA" id="ARBA00022857"/>
    </source>
</evidence>
<keyword evidence="3 8" id="KW-0285">Flavoprotein</keyword>
<dbReference type="Pfam" id="PF00743">
    <property type="entry name" value="FMO-like"/>
    <property type="match status" value="2"/>
</dbReference>
<dbReference type="EnsemblPlants" id="AUR62013668-RA">
    <property type="protein sequence ID" value="AUR62013668-RA:cds"/>
    <property type="gene ID" value="AUR62013668"/>
</dbReference>
<keyword evidence="11" id="KW-1185">Reference proteome</keyword>
<reference evidence="10" key="2">
    <citation type="submission" date="2021-03" db="UniProtKB">
        <authorList>
            <consortium name="EnsemblPlants"/>
        </authorList>
    </citation>
    <scope>IDENTIFICATION</scope>
</reference>
<dbReference type="InterPro" id="IPR000960">
    <property type="entry name" value="Flavin_mOase"/>
</dbReference>
<evidence type="ECO:0000313" key="10">
    <source>
        <dbReference type="EnsemblPlants" id="AUR62013668-RA:cds"/>
    </source>
</evidence>
<dbReference type="Proteomes" id="UP000596660">
    <property type="component" value="Unplaced"/>
</dbReference>
<dbReference type="FunFam" id="3.50.50.60:FF:000138">
    <property type="entry name" value="Flavin-containing monooxygenase"/>
    <property type="match status" value="1"/>
</dbReference>